<comment type="caution">
    <text evidence="2">The sequence shown here is derived from an EMBL/GenBank/DDBJ whole genome shotgun (WGS) entry which is preliminary data.</text>
</comment>
<proteinExistence type="predicted"/>
<dbReference type="EMBL" id="MU854320">
    <property type="protein sequence ID" value="KAK4044230.1"/>
    <property type="molecule type" value="Genomic_DNA"/>
</dbReference>
<keyword evidence="1" id="KW-1133">Transmembrane helix</keyword>
<name>A0AAN6PTD9_9PEZI</name>
<reference evidence="3" key="1">
    <citation type="journal article" date="2023" name="Mol. Phylogenet. Evol.">
        <title>Genome-scale phylogeny and comparative genomics of the fungal order Sordariales.</title>
        <authorList>
            <person name="Hensen N."/>
            <person name="Bonometti L."/>
            <person name="Westerberg I."/>
            <person name="Brannstrom I.O."/>
            <person name="Guillou S."/>
            <person name="Cros-Aarteil S."/>
            <person name="Calhoun S."/>
            <person name="Haridas S."/>
            <person name="Kuo A."/>
            <person name="Mondo S."/>
            <person name="Pangilinan J."/>
            <person name="Riley R."/>
            <person name="LaButti K."/>
            <person name="Andreopoulos B."/>
            <person name="Lipzen A."/>
            <person name="Chen C."/>
            <person name="Yan M."/>
            <person name="Daum C."/>
            <person name="Ng V."/>
            <person name="Clum A."/>
            <person name="Steindorff A."/>
            <person name="Ohm R.A."/>
            <person name="Martin F."/>
            <person name="Silar P."/>
            <person name="Natvig D.O."/>
            <person name="Lalanne C."/>
            <person name="Gautier V."/>
            <person name="Ament-Velasquez S.L."/>
            <person name="Kruys A."/>
            <person name="Hutchinson M.I."/>
            <person name="Powell A.J."/>
            <person name="Barry K."/>
            <person name="Miller A.N."/>
            <person name="Grigoriev I.V."/>
            <person name="Debuchy R."/>
            <person name="Gladieux P."/>
            <person name="Hiltunen Thoren M."/>
            <person name="Johannesson H."/>
        </authorList>
    </citation>
    <scope>NUCLEOTIDE SEQUENCE [LARGE SCALE GENOMIC DNA]</scope>
    <source>
        <strain evidence="3">CBS 284.82</strain>
    </source>
</reference>
<keyword evidence="3" id="KW-1185">Reference proteome</keyword>
<evidence type="ECO:0000256" key="1">
    <source>
        <dbReference type="SAM" id="Phobius"/>
    </source>
</evidence>
<dbReference type="Proteomes" id="UP001303115">
    <property type="component" value="Unassembled WGS sequence"/>
</dbReference>
<accession>A0AAN6PTD9</accession>
<feature type="transmembrane region" description="Helical" evidence="1">
    <location>
        <begin position="133"/>
        <end position="154"/>
    </location>
</feature>
<dbReference type="PANTHER" id="PTHR35394">
    <property type="entry name" value="DUF3176 DOMAIN-CONTAINING PROTEIN"/>
    <property type="match status" value="1"/>
</dbReference>
<feature type="transmembrane region" description="Helical" evidence="1">
    <location>
        <begin position="47"/>
        <end position="68"/>
    </location>
</feature>
<sequence>MDAPYTVLRWLYTIANEGHNFERWLGTPSWMSWFSTPDLSLNQLLEAFRLVLIVMRVGVAMPLSYALLRLRGQKPDREWKRDVLRARRALVNAWMEVCFDLLHSHTSEVGDTEQSRRRRGRWIRWSDAVQDSWAYEIFSTAFSTACLASMVGILSSMQNQPLSQWRLPIQPNALVAIFASIAKAALLYPVAECISQLKWLHMRQGAHEMLDLQRFDDASRGPWGSTLFLWRFRLGRNLRMVLAALCCVVTVLALAIDPFTQQIIDYPTRLVPGDAGSAKT</sequence>
<evidence type="ECO:0000313" key="3">
    <source>
        <dbReference type="Proteomes" id="UP001303115"/>
    </source>
</evidence>
<dbReference type="PANTHER" id="PTHR35394:SF5">
    <property type="entry name" value="DUF3176 DOMAIN-CONTAINING PROTEIN"/>
    <property type="match status" value="1"/>
</dbReference>
<keyword evidence="1" id="KW-0472">Membrane</keyword>
<dbReference type="AlphaFoldDB" id="A0AAN6PTD9"/>
<dbReference type="Pfam" id="PF11374">
    <property type="entry name" value="DUF3176"/>
    <property type="match status" value="1"/>
</dbReference>
<keyword evidence="1" id="KW-0812">Transmembrane</keyword>
<organism evidence="2 3">
    <name type="scientific">Parachaetomium inaequale</name>
    <dbReference type="NCBI Taxonomy" id="2588326"/>
    <lineage>
        <taxon>Eukaryota</taxon>
        <taxon>Fungi</taxon>
        <taxon>Dikarya</taxon>
        <taxon>Ascomycota</taxon>
        <taxon>Pezizomycotina</taxon>
        <taxon>Sordariomycetes</taxon>
        <taxon>Sordariomycetidae</taxon>
        <taxon>Sordariales</taxon>
        <taxon>Chaetomiaceae</taxon>
        <taxon>Parachaetomium</taxon>
    </lineage>
</organism>
<evidence type="ECO:0000313" key="2">
    <source>
        <dbReference type="EMBL" id="KAK4044230.1"/>
    </source>
</evidence>
<feature type="transmembrane region" description="Helical" evidence="1">
    <location>
        <begin position="174"/>
        <end position="194"/>
    </location>
</feature>
<feature type="transmembrane region" description="Helical" evidence="1">
    <location>
        <begin position="238"/>
        <end position="256"/>
    </location>
</feature>
<protein>
    <submittedName>
        <fullName evidence="2">Uncharacterized protein</fullName>
    </submittedName>
</protein>
<dbReference type="InterPro" id="IPR021514">
    <property type="entry name" value="DUF3176"/>
</dbReference>
<gene>
    <name evidence="2" type="ORF">C8A01DRAFT_31543</name>
</gene>